<feature type="non-terminal residue" evidence="2">
    <location>
        <position position="589"/>
    </location>
</feature>
<dbReference type="EMBL" id="JAQQBR010001833">
    <property type="protein sequence ID" value="KAK0163652.1"/>
    <property type="molecule type" value="Genomic_DNA"/>
</dbReference>
<reference evidence="2" key="1">
    <citation type="journal article" date="2023" name="bioRxiv">
        <title>Scaffold-level genome assemblies of two parasitoid biocontrol wasps reveal the parthenogenesis mechanism and an associated novel virus.</title>
        <authorList>
            <person name="Inwood S."/>
            <person name="Skelly J."/>
            <person name="Guhlin J."/>
            <person name="Harrop T."/>
            <person name="Goldson S."/>
            <person name="Dearden P."/>
        </authorList>
    </citation>
    <scope>NUCLEOTIDE SEQUENCE</scope>
    <source>
        <strain evidence="2">Lincoln</strain>
        <tissue evidence="2">Whole body</tissue>
    </source>
</reference>
<evidence type="ECO:0000313" key="2">
    <source>
        <dbReference type="EMBL" id="KAK0163652.1"/>
    </source>
</evidence>
<dbReference type="AlphaFoldDB" id="A0AA39F647"/>
<evidence type="ECO:0000256" key="1">
    <source>
        <dbReference type="SAM" id="MobiDB-lite"/>
    </source>
</evidence>
<feature type="region of interest" description="Disordered" evidence="1">
    <location>
        <begin position="148"/>
        <end position="184"/>
    </location>
</feature>
<keyword evidence="3" id="KW-1185">Reference proteome</keyword>
<evidence type="ECO:0000313" key="3">
    <source>
        <dbReference type="Proteomes" id="UP001168972"/>
    </source>
</evidence>
<dbReference type="Proteomes" id="UP001168972">
    <property type="component" value="Unassembled WGS sequence"/>
</dbReference>
<gene>
    <name evidence="2" type="ORF">PV327_007313</name>
</gene>
<reference evidence="2" key="2">
    <citation type="submission" date="2023-03" db="EMBL/GenBank/DDBJ databases">
        <authorList>
            <person name="Inwood S.N."/>
            <person name="Skelly J.G."/>
            <person name="Guhlin J."/>
            <person name="Harrop T.W.R."/>
            <person name="Goldson S.G."/>
            <person name="Dearden P.K."/>
        </authorList>
    </citation>
    <scope>NUCLEOTIDE SEQUENCE</scope>
    <source>
        <strain evidence="2">Lincoln</strain>
        <tissue evidence="2">Whole body</tissue>
    </source>
</reference>
<proteinExistence type="predicted"/>
<sequence>MPPKKRDKELEGLKAPRMDQIQADHELFLQAFEKPTQIYRFLRTRNQLSDKSKGIMDENIVDLSSMKSYVDFILAATVKVQKIIQIECQEANFILRPWIIESNSTCNIHENNCVCKSEVNEDEETTKIAIDIGRALTQTKELRKKVMKNINKDNRRQTQTDAKKNYPSASTSKRQLSNNEQKNQPYDSLLKLSIPETKLKLNKNFIAVNKSRVSAISQKNFNITMKQKIGENDGKILMKKKSFPSVNELNSLIEKVSLNTVREKNSSSSPAVIESKKNCHYCHCNEGTKIMTERNSTIINLIDGLEQFDIPDNLLSILKVYHSYIINYRKDNTGARHRLSIKKFLHNFEKINESRLNNAESNNMITLIIKFSKLYRDLHKTILNSAEILKIKMNYNELNNLSKKYDIIKYESLKIKKSGVNLLLNNVYISRGWLSNGIWNLTSLHYFSHLTKFELFNGDNDGEESYYGITTGSLNVNSSRTMLIDHRIAWIRDKVRKFLGLNDNYKQIFDSILNDNNGYFYNKLMEFFNTDLYDVMDLERKLILFYKTYRNEVIQEEISVWEEKHIAESTMTATLSRKERSQRLTKSAP</sequence>
<protein>
    <submittedName>
        <fullName evidence="2">Uncharacterized protein</fullName>
    </submittedName>
</protein>
<organism evidence="2 3">
    <name type="scientific">Microctonus hyperodae</name>
    <name type="common">Parasitoid wasp</name>
    <dbReference type="NCBI Taxonomy" id="165561"/>
    <lineage>
        <taxon>Eukaryota</taxon>
        <taxon>Metazoa</taxon>
        <taxon>Ecdysozoa</taxon>
        <taxon>Arthropoda</taxon>
        <taxon>Hexapoda</taxon>
        <taxon>Insecta</taxon>
        <taxon>Pterygota</taxon>
        <taxon>Neoptera</taxon>
        <taxon>Endopterygota</taxon>
        <taxon>Hymenoptera</taxon>
        <taxon>Apocrita</taxon>
        <taxon>Ichneumonoidea</taxon>
        <taxon>Braconidae</taxon>
        <taxon>Euphorinae</taxon>
        <taxon>Microctonus</taxon>
    </lineage>
</organism>
<feature type="compositionally biased region" description="Basic and acidic residues" evidence="1">
    <location>
        <begin position="150"/>
        <end position="164"/>
    </location>
</feature>
<name>A0AA39F647_MICHY</name>
<comment type="caution">
    <text evidence="2">The sequence shown here is derived from an EMBL/GenBank/DDBJ whole genome shotgun (WGS) entry which is preliminary data.</text>
</comment>
<accession>A0AA39F647</accession>
<feature type="compositionally biased region" description="Polar residues" evidence="1">
    <location>
        <begin position="167"/>
        <end position="184"/>
    </location>
</feature>